<protein>
    <submittedName>
        <fullName evidence="3">Glycosyltransferase involved in cell wall bisynthesis</fullName>
    </submittedName>
</protein>
<proteinExistence type="predicted"/>
<comment type="caution">
    <text evidence="3">The sequence shown here is derived from an EMBL/GenBank/DDBJ whole genome shotgun (WGS) entry which is preliminary data.</text>
</comment>
<keyword evidence="1" id="KW-0808">Transferase</keyword>
<dbReference type="CDD" id="cd03809">
    <property type="entry name" value="GT4_MtfB-like"/>
    <property type="match status" value="1"/>
</dbReference>
<evidence type="ECO:0000259" key="2">
    <source>
        <dbReference type="Pfam" id="PF00534"/>
    </source>
</evidence>
<dbReference type="RefSeq" id="WP_283414432.1">
    <property type="nucleotide sequence ID" value="NZ_FXUA01000008.1"/>
</dbReference>
<dbReference type="PANTHER" id="PTHR46401">
    <property type="entry name" value="GLYCOSYLTRANSFERASE WBBK-RELATED"/>
    <property type="match status" value="1"/>
</dbReference>
<sequence length="388" mass="44609">MRLVFDLRMVQPLGGTKYHGGGIYGEILFSKLIALDSKRVCGYYDSSKYIDSALLELVEVNGVLLYDSNLLTLEEVAFREGKVIYSPIFLWYLLGINSNIKIISTIHGLRDLECPVDSLQYEYLDGNSKWKSFFYKIGGSLFKREVRKYRINTVEKLKYRRLGLHSNLKFITVSNHSKFSLLAFIPSLSSNNIEVYYSPSTVNSSKINNLTHSNKYYLLVSGNRWHKNSLRAIMAFDKLFSERPDFNGFVYITGLSSGDFLNYQIINVKRFKFLGYVSKQELHTLYSQAYLFVYPSLNEGFGYPPLEAMSLGTPVIASGVASIPEVCGDSVLYFNPFSVNEIKIRILQMEDYEIRNYYISRGFARFKDVKLRQDLDLDKLCFKILSSL</sequence>
<evidence type="ECO:0000313" key="4">
    <source>
        <dbReference type="Proteomes" id="UP001157915"/>
    </source>
</evidence>
<dbReference type="SUPFAM" id="SSF53756">
    <property type="entry name" value="UDP-Glycosyltransferase/glycogen phosphorylase"/>
    <property type="match status" value="1"/>
</dbReference>
<keyword evidence="4" id="KW-1185">Reference proteome</keyword>
<dbReference type="InterPro" id="IPR001296">
    <property type="entry name" value="Glyco_trans_1"/>
</dbReference>
<gene>
    <name evidence="3" type="ORF">SAMN06265367_108181</name>
</gene>
<organism evidence="3 4">
    <name type="scientific">Algoriphagus winogradskyi</name>
    <dbReference type="NCBI Taxonomy" id="237017"/>
    <lineage>
        <taxon>Bacteria</taxon>
        <taxon>Pseudomonadati</taxon>
        <taxon>Bacteroidota</taxon>
        <taxon>Cytophagia</taxon>
        <taxon>Cytophagales</taxon>
        <taxon>Cyclobacteriaceae</taxon>
        <taxon>Algoriphagus</taxon>
    </lineage>
</organism>
<reference evidence="3 4" key="1">
    <citation type="submission" date="2017-05" db="EMBL/GenBank/DDBJ databases">
        <authorList>
            <person name="Varghese N."/>
            <person name="Submissions S."/>
        </authorList>
    </citation>
    <scope>NUCLEOTIDE SEQUENCE [LARGE SCALE GENOMIC DNA]</scope>
    <source>
        <strain evidence="3 4">DSM 15360</strain>
    </source>
</reference>
<evidence type="ECO:0000313" key="3">
    <source>
        <dbReference type="EMBL" id="SMP33411.1"/>
    </source>
</evidence>
<dbReference type="Pfam" id="PF00534">
    <property type="entry name" value="Glycos_transf_1"/>
    <property type="match status" value="1"/>
</dbReference>
<accession>A0ABY1PFQ8</accession>
<name>A0ABY1PFQ8_9BACT</name>
<feature type="domain" description="Glycosyl transferase family 1" evidence="2">
    <location>
        <begin position="207"/>
        <end position="358"/>
    </location>
</feature>
<dbReference type="Proteomes" id="UP001157915">
    <property type="component" value="Unassembled WGS sequence"/>
</dbReference>
<dbReference type="EMBL" id="FXUA01000008">
    <property type="protein sequence ID" value="SMP33411.1"/>
    <property type="molecule type" value="Genomic_DNA"/>
</dbReference>
<dbReference type="PANTHER" id="PTHR46401:SF2">
    <property type="entry name" value="GLYCOSYLTRANSFERASE WBBK-RELATED"/>
    <property type="match status" value="1"/>
</dbReference>
<evidence type="ECO:0000256" key="1">
    <source>
        <dbReference type="ARBA" id="ARBA00022679"/>
    </source>
</evidence>
<dbReference type="Gene3D" id="3.40.50.2000">
    <property type="entry name" value="Glycogen Phosphorylase B"/>
    <property type="match status" value="1"/>
</dbReference>